<evidence type="ECO:0000313" key="1">
    <source>
        <dbReference type="EMBL" id="JAH27156.1"/>
    </source>
</evidence>
<accession>A0A0E9RDB8</accession>
<reference evidence="1" key="1">
    <citation type="submission" date="2014-11" db="EMBL/GenBank/DDBJ databases">
        <authorList>
            <person name="Amaro Gonzalez C."/>
        </authorList>
    </citation>
    <scope>NUCLEOTIDE SEQUENCE</scope>
</reference>
<dbReference type="EMBL" id="GBXM01081421">
    <property type="protein sequence ID" value="JAH27156.1"/>
    <property type="molecule type" value="Transcribed_RNA"/>
</dbReference>
<organism evidence="1">
    <name type="scientific">Anguilla anguilla</name>
    <name type="common">European freshwater eel</name>
    <name type="synonym">Muraena anguilla</name>
    <dbReference type="NCBI Taxonomy" id="7936"/>
    <lineage>
        <taxon>Eukaryota</taxon>
        <taxon>Metazoa</taxon>
        <taxon>Chordata</taxon>
        <taxon>Craniata</taxon>
        <taxon>Vertebrata</taxon>
        <taxon>Euteleostomi</taxon>
        <taxon>Actinopterygii</taxon>
        <taxon>Neopterygii</taxon>
        <taxon>Teleostei</taxon>
        <taxon>Anguilliformes</taxon>
        <taxon>Anguillidae</taxon>
        <taxon>Anguilla</taxon>
    </lineage>
</organism>
<sequence length="34" mass="4320">MPVLFLTRETIDLDNHWYCLWYMPLTARRLLKYF</sequence>
<proteinExistence type="predicted"/>
<reference evidence="1" key="2">
    <citation type="journal article" date="2015" name="Fish Shellfish Immunol.">
        <title>Early steps in the European eel (Anguilla anguilla)-Vibrio vulnificus interaction in the gills: Role of the RtxA13 toxin.</title>
        <authorList>
            <person name="Callol A."/>
            <person name="Pajuelo D."/>
            <person name="Ebbesson L."/>
            <person name="Teles M."/>
            <person name="MacKenzie S."/>
            <person name="Amaro C."/>
        </authorList>
    </citation>
    <scope>NUCLEOTIDE SEQUENCE</scope>
</reference>
<name>A0A0E9RDB8_ANGAN</name>
<protein>
    <submittedName>
        <fullName evidence="1">Uncharacterized protein</fullName>
    </submittedName>
</protein>
<dbReference type="AlphaFoldDB" id="A0A0E9RDB8"/>